<keyword evidence="10" id="KW-0282">Flagellum</keyword>
<evidence type="ECO:0000256" key="3">
    <source>
        <dbReference type="ARBA" id="ARBA00011255"/>
    </source>
</evidence>
<evidence type="ECO:0000256" key="1">
    <source>
        <dbReference type="ARBA" id="ARBA00004365"/>
    </source>
</evidence>
<sequence length="1025" mass="108656">MAISISGSNSISGLSNMGTDFDTVLAKLKKVESIQLNRLTAWKSDWNLRYEAFGSIIEQIQIASNVLGTLSNRNNFVTKNVASSNEHVLTAVANASAQDVQHSINVLQTANNAVWANTGHVFSSKNDIINDTGTDQYFKFTYAGVTKEIKVPPKTTLESFVSMVNNSTDNPGIKVSTVQTGAGYVFQVAGKSTGAANDLVIHDSGLVGMNSAGSTSAWRTNNSLNLAESLTNPTKYSYDLIMEDGAKFKVAITGDKTNQNLADQINAQTGRNVASLDSSGNLTLTGVAAMYQRDTTTTEKSIPASTKVALTSGGANDTLSSDLTVTMQYDDGITSGERTVTIKAGTTMRDALAQMAQASGMKSADMSMDAHGVWSVKLDNITNISFSGDQAASYTPTYTAAQMGNRVGDLASASTALVFKADMLDKAIGGNNPDGSMFTYTIVGKDGVAKNIAIANTATYQDLADKIAAETGATLATNNGNLSLSLDDTVKFYLSQGTGGGMDGLTANTATTTTNTGMLPDGTLDNPQPDLNYTITLNDGTPIGVGPIASGSSMQDVVNAIQATLNSDPAAQAAGATAKLVKADGTPWTGEADGPAYLEVANVQGVSGPGIKGQVASSSNWNIQRSTNARFTVDNWPVEMESATNTVSDVIEGVVFTLQDKGQARINISTDITSVEKSIQTFLDAVNSVLLTIREFTSFDKDKATTTNDPKLADNDNYSPSQLTAEKGGLLQGNYGVQLFKSRFNSLLTGSPPGFKSRTSAEDVLSGDVLANLANLGIKVNNNEASDKFGLLEIAPSSSIAALQQMDQENYNDMITNNLEAVVDFFCTEGTGTTTSPDFRYGSHVPGITKAGSYDVTYTVDAHGNIEKVMVGGVEAKRDTSMPGYYYSVASGDGRGLAILIDDLSEGEHTGQVRIKEGLVQSVNSFLKSELVFNDVKMSGTDPAKTADAIALKSQNGALMVLRDNYKTIMENIDKKIGKEQSRLALWESRQKKYFANLETLLNNYGTMQKQLESQIAKMNNSSKS</sequence>
<dbReference type="GO" id="GO:0009424">
    <property type="term" value="C:bacterial-type flagellum hook"/>
    <property type="evidence" value="ECO:0007669"/>
    <property type="project" value="InterPro"/>
</dbReference>
<keyword evidence="10" id="KW-0969">Cilium</keyword>
<dbReference type="Proteomes" id="UP000182680">
    <property type="component" value="Unassembled WGS sequence"/>
</dbReference>
<evidence type="ECO:0000256" key="6">
    <source>
        <dbReference type="ARBA" id="ARBA00033074"/>
    </source>
</evidence>
<organism evidence="10 11">
    <name type="scientific">Desulfovibrio desulfuricans</name>
    <dbReference type="NCBI Taxonomy" id="876"/>
    <lineage>
        <taxon>Bacteria</taxon>
        <taxon>Pseudomonadati</taxon>
        <taxon>Thermodesulfobacteriota</taxon>
        <taxon>Desulfovibrionia</taxon>
        <taxon>Desulfovibrionales</taxon>
        <taxon>Desulfovibrionaceae</taxon>
        <taxon>Desulfovibrio</taxon>
    </lineage>
</organism>
<evidence type="ECO:0000256" key="4">
    <source>
        <dbReference type="ARBA" id="ARBA00023054"/>
    </source>
</evidence>
<dbReference type="InterPro" id="IPR040026">
    <property type="entry name" value="FliD"/>
</dbReference>
<dbReference type="Pfam" id="PF02465">
    <property type="entry name" value="FliD_N"/>
    <property type="match status" value="1"/>
</dbReference>
<comment type="subcellular location">
    <subcellularLocation>
        <location evidence="1">Bacterial flagellum</location>
    </subcellularLocation>
</comment>
<evidence type="ECO:0000256" key="7">
    <source>
        <dbReference type="ARBA" id="ARBA00033192"/>
    </source>
</evidence>
<dbReference type="InterPro" id="IPR003481">
    <property type="entry name" value="FliD_N"/>
</dbReference>
<feature type="domain" description="Flagellar hook-associated protein 2 N-terminal" evidence="8">
    <location>
        <begin position="18"/>
        <end position="112"/>
    </location>
</feature>
<evidence type="ECO:0000256" key="2">
    <source>
        <dbReference type="ARBA" id="ARBA00009764"/>
    </source>
</evidence>
<evidence type="ECO:0000259" key="8">
    <source>
        <dbReference type="Pfam" id="PF02465"/>
    </source>
</evidence>
<dbReference type="PANTHER" id="PTHR30288:SF0">
    <property type="entry name" value="FLAGELLAR HOOK-ASSOCIATED PROTEIN 2"/>
    <property type="match status" value="1"/>
</dbReference>
<gene>
    <name evidence="10" type="ORF">SAMN02910291_02345</name>
</gene>
<proteinExistence type="inferred from homology"/>
<dbReference type="RefSeq" id="WP_072312305.1">
    <property type="nucleotide sequence ID" value="NZ_FPIW01000056.1"/>
</dbReference>
<evidence type="ECO:0000313" key="10">
    <source>
        <dbReference type="EMBL" id="SFW65786.1"/>
    </source>
</evidence>
<evidence type="ECO:0000256" key="5">
    <source>
        <dbReference type="ARBA" id="ARBA00023143"/>
    </source>
</evidence>
<dbReference type="PANTHER" id="PTHR30288">
    <property type="entry name" value="FLAGELLAR CAP/ASSEMBLY PROTEIN FLID"/>
    <property type="match status" value="1"/>
</dbReference>
<protein>
    <recommendedName>
        <fullName evidence="7">Filament cap protein</fullName>
    </recommendedName>
    <alternativeName>
        <fullName evidence="6">Flagellar cap protein</fullName>
    </alternativeName>
</protein>
<reference evidence="11" key="1">
    <citation type="submission" date="2016-11" db="EMBL/GenBank/DDBJ databases">
        <authorList>
            <person name="Jaros S."/>
            <person name="Januszkiewicz K."/>
            <person name="Wedrychowicz H."/>
        </authorList>
    </citation>
    <scope>NUCLEOTIDE SEQUENCE [LARGE SCALE GENOMIC DNA]</scope>
    <source>
        <strain evidence="11">DSM 7057</strain>
    </source>
</reference>
<keyword evidence="4" id="KW-0175">Coiled coil</keyword>
<dbReference type="EMBL" id="FPIW01000056">
    <property type="protein sequence ID" value="SFW65786.1"/>
    <property type="molecule type" value="Genomic_DNA"/>
</dbReference>
<evidence type="ECO:0000313" key="11">
    <source>
        <dbReference type="Proteomes" id="UP000182680"/>
    </source>
</evidence>
<feature type="domain" description="Flagellar hook-associated protein 2 C-terminal" evidence="9">
    <location>
        <begin position="627"/>
        <end position="1005"/>
    </location>
</feature>
<dbReference type="Pfam" id="PF07195">
    <property type="entry name" value="FliD_C"/>
    <property type="match status" value="1"/>
</dbReference>
<comment type="similarity">
    <text evidence="2">Belongs to the FliD family.</text>
</comment>
<comment type="caution">
    <text evidence="10">The sequence shown here is derived from an EMBL/GenBank/DDBJ whole genome shotgun (WGS) entry which is preliminary data.</text>
</comment>
<keyword evidence="5" id="KW-0975">Bacterial flagellum</keyword>
<comment type="subunit">
    <text evidence="3">Homopentamer.</text>
</comment>
<dbReference type="AlphaFoldDB" id="A0AA94HUG8"/>
<dbReference type="GO" id="GO:0007155">
    <property type="term" value="P:cell adhesion"/>
    <property type="evidence" value="ECO:0007669"/>
    <property type="project" value="InterPro"/>
</dbReference>
<dbReference type="GO" id="GO:0009421">
    <property type="term" value="C:bacterial-type flagellum filament cap"/>
    <property type="evidence" value="ECO:0007669"/>
    <property type="project" value="InterPro"/>
</dbReference>
<evidence type="ECO:0000259" key="9">
    <source>
        <dbReference type="Pfam" id="PF07195"/>
    </source>
</evidence>
<dbReference type="GO" id="GO:0071973">
    <property type="term" value="P:bacterial-type flagellum-dependent cell motility"/>
    <property type="evidence" value="ECO:0007669"/>
    <property type="project" value="TreeGrafter"/>
</dbReference>
<name>A0AA94HUG8_DESDE</name>
<keyword evidence="10" id="KW-0966">Cell projection</keyword>
<accession>A0AA94HUG8</accession>
<dbReference type="InterPro" id="IPR010809">
    <property type="entry name" value="FliD_C"/>
</dbReference>